<keyword evidence="4" id="KW-1185">Reference proteome</keyword>
<dbReference type="GO" id="GO:0005634">
    <property type="term" value="C:nucleus"/>
    <property type="evidence" value="ECO:0007669"/>
    <property type="project" value="TreeGrafter"/>
</dbReference>
<dbReference type="KEGG" id="dzi:111276831"/>
<accession>A0A6P5WRZ2</accession>
<dbReference type="RefSeq" id="XP_022718457.1">
    <property type="nucleotide sequence ID" value="XM_022862722.1"/>
</dbReference>
<feature type="compositionally biased region" description="Polar residues" evidence="2">
    <location>
        <begin position="1"/>
        <end position="17"/>
    </location>
</feature>
<dbReference type="InterPro" id="IPR040466">
    <property type="entry name" value="NKAP"/>
</dbReference>
<comment type="similarity">
    <text evidence="1">Belongs to the NKAP family.</text>
</comment>
<feature type="compositionally biased region" description="Basic residues" evidence="2">
    <location>
        <begin position="140"/>
        <end position="152"/>
    </location>
</feature>
<dbReference type="PANTHER" id="PTHR13087:SF0">
    <property type="entry name" value="NFKB ACTIVATING PROTEIN LIKE"/>
    <property type="match status" value="1"/>
</dbReference>
<sequence>MGRSTSKVEILGRTNQSESDDSLHERQRRGRNVNRRCHGQRPHSPQHSNPRRRSPVKITDKIGRLDRQDSLHRSPSYDMYDKPRHGCRSDSPENHKPRRRSSVHKQTLKSLPRNSENSDRIGNGSRDSVSESESDDRKPERRSRKTKRRNRKSSSYSSDESESESEGEEDRRRKCRRRWSRRNRKNSKGRGRWKKSRHIDSNDSESSGVSEAEESTKSKKRKSSSRFKQSKRRRKGTDAKGKAKADEFSAQTEALKFKELMEAQKKLAGLDNEPMVGPKPLPRTEGHISYGSALRPGEGDAIAQYVRQGKRIPRRGEVGLSAEDIQKLEGLGFVMSGSRNLRIDAIRIRKENQVYSAEDKRALAMFNYEEKAKRERKVMDDLRRLVQRHIGQDIAPTHDPFAGKNGADV</sequence>
<name>A0A6P5WRZ2_DURZI</name>
<feature type="compositionally biased region" description="Basic residues" evidence="2">
    <location>
        <begin position="26"/>
        <end position="41"/>
    </location>
</feature>
<dbReference type="AlphaFoldDB" id="A0A6P5WRZ2"/>
<dbReference type="GO" id="GO:0003682">
    <property type="term" value="F:chromatin binding"/>
    <property type="evidence" value="ECO:0007669"/>
    <property type="project" value="InterPro"/>
</dbReference>
<proteinExistence type="inferred from homology"/>
<dbReference type="InterPro" id="IPR009269">
    <property type="entry name" value="NKAP_C"/>
</dbReference>
<feature type="compositionally biased region" description="Basic and acidic residues" evidence="2">
    <location>
        <begin position="58"/>
        <end position="72"/>
    </location>
</feature>
<evidence type="ECO:0000256" key="1">
    <source>
        <dbReference type="ARBA" id="ARBA00009313"/>
    </source>
</evidence>
<feature type="region of interest" description="Disordered" evidence="2">
    <location>
        <begin position="1"/>
        <end position="249"/>
    </location>
</feature>
<evidence type="ECO:0000256" key="2">
    <source>
        <dbReference type="SAM" id="MobiDB-lite"/>
    </source>
</evidence>
<dbReference type="GO" id="GO:0010468">
    <property type="term" value="P:regulation of gene expression"/>
    <property type="evidence" value="ECO:0007669"/>
    <property type="project" value="TreeGrafter"/>
</dbReference>
<feature type="compositionally biased region" description="Basic and acidic residues" evidence="2">
    <location>
        <begin position="79"/>
        <end position="95"/>
    </location>
</feature>
<evidence type="ECO:0000313" key="4">
    <source>
        <dbReference type="Proteomes" id="UP000515121"/>
    </source>
</evidence>
<dbReference type="GeneID" id="111276831"/>
<protein>
    <submittedName>
        <fullName evidence="5">NKAP family protein-like</fullName>
    </submittedName>
</protein>
<feature type="compositionally biased region" description="Acidic residues" evidence="2">
    <location>
        <begin position="159"/>
        <end position="168"/>
    </location>
</feature>
<feature type="domain" description="NF-kappa-B-activating protein C-terminal" evidence="3">
    <location>
        <begin position="289"/>
        <end position="387"/>
    </location>
</feature>
<feature type="compositionally biased region" description="Basic residues" evidence="2">
    <location>
        <begin position="96"/>
        <end position="107"/>
    </location>
</feature>
<feature type="compositionally biased region" description="Basic and acidic residues" evidence="2">
    <location>
        <begin position="236"/>
        <end position="247"/>
    </location>
</feature>
<gene>
    <name evidence="5" type="primary">LOC111276831</name>
</gene>
<feature type="compositionally biased region" description="Basic residues" evidence="2">
    <location>
        <begin position="218"/>
        <end position="235"/>
    </location>
</feature>
<dbReference type="Pfam" id="PF06047">
    <property type="entry name" value="Nkap_C"/>
    <property type="match status" value="1"/>
</dbReference>
<organism evidence="4 5">
    <name type="scientific">Durio zibethinus</name>
    <name type="common">Durian</name>
    <dbReference type="NCBI Taxonomy" id="66656"/>
    <lineage>
        <taxon>Eukaryota</taxon>
        <taxon>Viridiplantae</taxon>
        <taxon>Streptophyta</taxon>
        <taxon>Embryophyta</taxon>
        <taxon>Tracheophyta</taxon>
        <taxon>Spermatophyta</taxon>
        <taxon>Magnoliopsida</taxon>
        <taxon>eudicotyledons</taxon>
        <taxon>Gunneridae</taxon>
        <taxon>Pentapetalae</taxon>
        <taxon>rosids</taxon>
        <taxon>malvids</taxon>
        <taxon>Malvales</taxon>
        <taxon>Malvaceae</taxon>
        <taxon>Helicteroideae</taxon>
        <taxon>Durio</taxon>
    </lineage>
</organism>
<evidence type="ECO:0000313" key="5">
    <source>
        <dbReference type="RefSeq" id="XP_022718457.1"/>
    </source>
</evidence>
<feature type="compositionally biased region" description="Basic residues" evidence="2">
    <location>
        <begin position="173"/>
        <end position="197"/>
    </location>
</feature>
<dbReference type="Proteomes" id="UP000515121">
    <property type="component" value="Unplaced"/>
</dbReference>
<dbReference type="OrthoDB" id="273141at2759"/>
<reference evidence="5" key="1">
    <citation type="submission" date="2025-08" db="UniProtKB">
        <authorList>
            <consortium name="RefSeq"/>
        </authorList>
    </citation>
    <scope>IDENTIFICATION</scope>
    <source>
        <tissue evidence="5">Fruit stalk</tissue>
    </source>
</reference>
<dbReference type="PANTHER" id="PTHR13087">
    <property type="entry name" value="NF-KAPPA B ACTIVATING PROTEIN"/>
    <property type="match status" value="1"/>
</dbReference>
<evidence type="ECO:0000259" key="3">
    <source>
        <dbReference type="Pfam" id="PF06047"/>
    </source>
</evidence>